<name>A0ABN8I5I6_9NEOP</name>
<keyword evidence="1" id="KW-1015">Disulfide bond</keyword>
<dbReference type="Gene3D" id="2.40.10.10">
    <property type="entry name" value="Trypsin-like serine proteases"/>
    <property type="match status" value="2"/>
</dbReference>
<keyword evidence="3" id="KW-0732">Signal</keyword>
<feature type="non-terminal residue" evidence="5">
    <location>
        <position position="1"/>
    </location>
</feature>
<dbReference type="SUPFAM" id="SSF50494">
    <property type="entry name" value="Trypsin-like serine proteases"/>
    <property type="match status" value="1"/>
</dbReference>
<dbReference type="InterPro" id="IPR018114">
    <property type="entry name" value="TRYPSIN_HIS"/>
</dbReference>
<dbReference type="PANTHER" id="PTHR24260">
    <property type="match status" value="1"/>
</dbReference>
<dbReference type="CDD" id="cd00190">
    <property type="entry name" value="Tryp_SPc"/>
    <property type="match status" value="1"/>
</dbReference>
<evidence type="ECO:0000313" key="5">
    <source>
        <dbReference type="EMBL" id="CAH2049115.1"/>
    </source>
</evidence>
<protein>
    <recommendedName>
        <fullName evidence="4">Peptidase S1 domain-containing protein</fullName>
    </recommendedName>
</protein>
<dbReference type="EMBL" id="OW152831">
    <property type="protein sequence ID" value="CAH2049115.1"/>
    <property type="molecule type" value="Genomic_DNA"/>
</dbReference>
<dbReference type="PROSITE" id="PS00135">
    <property type="entry name" value="TRYPSIN_SER"/>
    <property type="match status" value="1"/>
</dbReference>
<evidence type="ECO:0000256" key="3">
    <source>
        <dbReference type="SAM" id="SignalP"/>
    </source>
</evidence>
<feature type="signal peptide" evidence="3">
    <location>
        <begin position="1"/>
        <end position="30"/>
    </location>
</feature>
<keyword evidence="2" id="KW-0378">Hydrolase</keyword>
<organism evidence="5 6">
    <name type="scientific">Iphiclides podalirius</name>
    <name type="common">scarce swallowtail</name>
    <dbReference type="NCBI Taxonomy" id="110791"/>
    <lineage>
        <taxon>Eukaryota</taxon>
        <taxon>Metazoa</taxon>
        <taxon>Ecdysozoa</taxon>
        <taxon>Arthropoda</taxon>
        <taxon>Hexapoda</taxon>
        <taxon>Insecta</taxon>
        <taxon>Pterygota</taxon>
        <taxon>Neoptera</taxon>
        <taxon>Endopterygota</taxon>
        <taxon>Lepidoptera</taxon>
        <taxon>Glossata</taxon>
        <taxon>Ditrysia</taxon>
        <taxon>Papilionoidea</taxon>
        <taxon>Papilionidae</taxon>
        <taxon>Papilioninae</taxon>
        <taxon>Iphiclides</taxon>
    </lineage>
</organism>
<dbReference type="PRINTS" id="PR00722">
    <property type="entry name" value="CHYMOTRYPSIN"/>
</dbReference>
<dbReference type="InterPro" id="IPR001254">
    <property type="entry name" value="Trypsin_dom"/>
</dbReference>
<dbReference type="InterPro" id="IPR051333">
    <property type="entry name" value="CLIP_Serine_Protease"/>
</dbReference>
<keyword evidence="2" id="KW-0720">Serine protease</keyword>
<dbReference type="InterPro" id="IPR043504">
    <property type="entry name" value="Peptidase_S1_PA_chymotrypsin"/>
</dbReference>
<dbReference type="InterPro" id="IPR033116">
    <property type="entry name" value="TRYPSIN_SER"/>
</dbReference>
<feature type="chain" id="PRO_5046137534" description="Peptidase S1 domain-containing protein" evidence="3">
    <location>
        <begin position="31"/>
        <end position="405"/>
    </location>
</feature>
<dbReference type="PROSITE" id="PS50240">
    <property type="entry name" value="TRYPSIN_DOM"/>
    <property type="match status" value="1"/>
</dbReference>
<proteinExistence type="predicted"/>
<accession>A0ABN8I5I6</accession>
<gene>
    <name evidence="5" type="ORF">IPOD504_LOCUS6612</name>
</gene>
<evidence type="ECO:0000256" key="2">
    <source>
        <dbReference type="RuleBase" id="RU363034"/>
    </source>
</evidence>
<dbReference type="Proteomes" id="UP000837857">
    <property type="component" value="Chromosome 19"/>
</dbReference>
<feature type="domain" description="Peptidase S1" evidence="4">
    <location>
        <begin position="128"/>
        <end position="383"/>
    </location>
</feature>
<evidence type="ECO:0000259" key="4">
    <source>
        <dbReference type="PROSITE" id="PS50240"/>
    </source>
</evidence>
<reference evidence="5" key="1">
    <citation type="submission" date="2022-03" db="EMBL/GenBank/DDBJ databases">
        <authorList>
            <person name="Martin H S."/>
        </authorList>
    </citation>
    <scope>NUCLEOTIDE SEQUENCE</scope>
</reference>
<dbReference type="InterPro" id="IPR001314">
    <property type="entry name" value="Peptidase_S1A"/>
</dbReference>
<evidence type="ECO:0000256" key="1">
    <source>
        <dbReference type="ARBA" id="ARBA00023157"/>
    </source>
</evidence>
<dbReference type="PROSITE" id="PS00134">
    <property type="entry name" value="TRYPSIN_HIS"/>
    <property type="match status" value="1"/>
</dbReference>
<keyword evidence="2" id="KW-0645">Protease</keyword>
<dbReference type="InterPro" id="IPR009003">
    <property type="entry name" value="Peptidase_S1_PA"/>
</dbReference>
<dbReference type="Pfam" id="PF00089">
    <property type="entry name" value="Trypsin"/>
    <property type="match status" value="1"/>
</dbReference>
<dbReference type="SMART" id="SM00020">
    <property type="entry name" value="Tryp_SPc"/>
    <property type="match status" value="1"/>
</dbReference>
<dbReference type="PANTHER" id="PTHR24260:SF147">
    <property type="entry name" value="EG:BACR7A4.3 PROTEIN-RELATED"/>
    <property type="match status" value="1"/>
</dbReference>
<keyword evidence="6" id="KW-1185">Reference proteome</keyword>
<sequence>MAPMSTSPTTIVISIFLATILFMDSFQVCAYRAYHPARKRGNGTLTPVDKQTYVLFKILDEMPDNELFRAKSCGLMEQDVPDFKAPDRRISQVKCLEQLWKMRFYDQLLLKKVRCKADLDGAYVSFAIYKGDEVHTAKFPHAGAIGWKTVSGAWIFLCGSALISNRFMLTAAHCSRSSIHDDRVADPSPKIVRLGEFNILDSIESGKKPMDFYIKNFIVHDNYRYPYKYNDVAVIELENSVPFTLYSSASCIWPYDDKKLFGEAYETGWGIVESDETDSKPFYKVAKVNLIEQQTCSDILKERLNTSQEVLSSHKICANYASNDTYRGDSGGPLVMPILNPGFSDFTIHYIIGIETATSNSFDIPNIYTKASSFVDWIEDIVWKTEVPVKELLSERNFANIYGNL</sequence>
<evidence type="ECO:0000313" key="6">
    <source>
        <dbReference type="Proteomes" id="UP000837857"/>
    </source>
</evidence>